<comment type="subcellular location">
    <subcellularLocation>
        <location evidence="1">Golgi apparatus membrane</location>
        <topology evidence="1">Peripheral membrane protein</topology>
        <orientation evidence="1">Cytoplasmic side</orientation>
    </subcellularLocation>
</comment>
<sequence>MTELRLADELFLIGHDEYTGKPKANDELLGTGLAGAVLGELLINRRISCSGGKVAVIDQRPWGEVVSDAALGELQRRMGTYVVRAWVEHLRDNAREAVGRRLVALGMVRREESRGVLSRKGAVRFPGVEPMVCAQPQVRLAYQLERPGVIHPQMATLAALLLALGLEHLLVVTMSRQETREQLTQITASLPAELHALVTGVQAATAALALTVRR</sequence>
<evidence type="ECO:0000256" key="2">
    <source>
        <dbReference type="ARBA" id="ARBA00023034"/>
    </source>
</evidence>
<dbReference type="Pfam" id="PF05719">
    <property type="entry name" value="GPP34"/>
    <property type="match status" value="1"/>
</dbReference>
<keyword evidence="2" id="KW-0333">Golgi apparatus</keyword>
<dbReference type="RefSeq" id="WP_377341421.1">
    <property type="nucleotide sequence ID" value="NZ_JBHLUE010000017.1"/>
</dbReference>
<keyword evidence="4" id="KW-0472">Membrane</keyword>
<keyword evidence="6" id="KW-1185">Reference proteome</keyword>
<evidence type="ECO:0000256" key="1">
    <source>
        <dbReference type="ARBA" id="ARBA00004255"/>
    </source>
</evidence>
<proteinExistence type="predicted"/>
<protein>
    <submittedName>
        <fullName evidence="5">GPP34 family phosphoprotein</fullName>
    </submittedName>
</protein>
<evidence type="ECO:0000256" key="4">
    <source>
        <dbReference type="ARBA" id="ARBA00023136"/>
    </source>
</evidence>
<dbReference type="Proteomes" id="UP001589894">
    <property type="component" value="Unassembled WGS sequence"/>
</dbReference>
<dbReference type="InterPro" id="IPR038261">
    <property type="entry name" value="GPP34-like_sf"/>
</dbReference>
<name>A0ABV6P281_9ACTN</name>
<keyword evidence="3" id="KW-0446">Lipid-binding</keyword>
<evidence type="ECO:0000313" key="5">
    <source>
        <dbReference type="EMBL" id="MFC0566602.1"/>
    </source>
</evidence>
<reference evidence="5 6" key="1">
    <citation type="submission" date="2024-09" db="EMBL/GenBank/DDBJ databases">
        <authorList>
            <person name="Sun Q."/>
            <person name="Mori K."/>
        </authorList>
    </citation>
    <scope>NUCLEOTIDE SEQUENCE [LARGE SCALE GENOMIC DNA]</scope>
    <source>
        <strain evidence="5 6">TBRC 2205</strain>
    </source>
</reference>
<dbReference type="Gene3D" id="1.10.3630.10">
    <property type="entry name" value="yeast vps74-n-term truncation variant domain like"/>
    <property type="match status" value="1"/>
</dbReference>
<evidence type="ECO:0000256" key="3">
    <source>
        <dbReference type="ARBA" id="ARBA00023121"/>
    </source>
</evidence>
<dbReference type="EMBL" id="JBHLUE010000017">
    <property type="protein sequence ID" value="MFC0566602.1"/>
    <property type="molecule type" value="Genomic_DNA"/>
</dbReference>
<organism evidence="5 6">
    <name type="scientific">Plantactinospora siamensis</name>
    <dbReference type="NCBI Taxonomy" id="555372"/>
    <lineage>
        <taxon>Bacteria</taxon>
        <taxon>Bacillati</taxon>
        <taxon>Actinomycetota</taxon>
        <taxon>Actinomycetes</taxon>
        <taxon>Micromonosporales</taxon>
        <taxon>Micromonosporaceae</taxon>
        <taxon>Plantactinospora</taxon>
    </lineage>
</organism>
<gene>
    <name evidence="5" type="ORF">ACFFHU_20985</name>
</gene>
<evidence type="ECO:0000313" key="6">
    <source>
        <dbReference type="Proteomes" id="UP001589894"/>
    </source>
</evidence>
<comment type="caution">
    <text evidence="5">The sequence shown here is derived from an EMBL/GenBank/DDBJ whole genome shotgun (WGS) entry which is preliminary data.</text>
</comment>
<dbReference type="InterPro" id="IPR008628">
    <property type="entry name" value="GPP34-like"/>
</dbReference>
<accession>A0ABV6P281</accession>